<dbReference type="RefSeq" id="WP_075050105.1">
    <property type="nucleotide sequence ID" value="NZ_CP006867.1"/>
</dbReference>
<dbReference type="GeneID" id="30680587"/>
<evidence type="ECO:0000256" key="1">
    <source>
        <dbReference type="ARBA" id="ARBA00004141"/>
    </source>
</evidence>
<dbReference type="STRING" id="940295.EYM_06040"/>
<evidence type="ECO:0000256" key="5">
    <source>
        <dbReference type="SAM" id="Phobius"/>
    </source>
</evidence>
<dbReference type="Pfam" id="PF00528">
    <property type="entry name" value="BPD_transp_1"/>
    <property type="match status" value="1"/>
</dbReference>
<evidence type="ECO:0000313" key="7">
    <source>
        <dbReference type="EMBL" id="ALU12648.1"/>
    </source>
</evidence>
<sequence>MECVEVEPLASPSPAFPLGGDPLGRDALCVFLSLLPNTLTAQVAAIATSFAFLWILVLLAASSKIRRIERSSLSLANGFPKLPFFVFLSLVVSLTPLQIGALVGILGSIRYAIGLLERAEEIMNECFSVASLSSGGTKIWVVRKHVLPHLIGLILRSSLIVGAIAVHAEVGLGMMGLEDVRHQGIGQLVYLVLNTPGAIQTQAGLIQALFVTSFSTFLSAVPMILRASLPSIRDRKRYLK</sequence>
<feature type="domain" description="ABC transmembrane type-1" evidence="6">
    <location>
        <begin position="63"/>
        <end position="214"/>
    </location>
</feature>
<comment type="subcellular location">
    <subcellularLocation>
        <location evidence="1">Membrane</location>
        <topology evidence="1">Multi-pass membrane protein</topology>
    </subcellularLocation>
</comment>
<dbReference type="SUPFAM" id="SSF161098">
    <property type="entry name" value="MetI-like"/>
    <property type="match status" value="1"/>
</dbReference>
<feature type="transmembrane region" description="Helical" evidence="5">
    <location>
        <begin position="205"/>
        <end position="229"/>
    </location>
</feature>
<evidence type="ECO:0000313" key="8">
    <source>
        <dbReference type="Proteomes" id="UP000060778"/>
    </source>
</evidence>
<dbReference type="Proteomes" id="UP000060778">
    <property type="component" value="Chromosome"/>
</dbReference>
<feature type="transmembrane region" description="Helical" evidence="5">
    <location>
        <begin position="41"/>
        <end position="61"/>
    </location>
</feature>
<organism evidence="7 8">
    <name type="scientific">Ignicoccus islandicus DSM 13165</name>
    <dbReference type="NCBI Taxonomy" id="940295"/>
    <lineage>
        <taxon>Archaea</taxon>
        <taxon>Thermoproteota</taxon>
        <taxon>Thermoprotei</taxon>
        <taxon>Desulfurococcales</taxon>
        <taxon>Desulfurococcaceae</taxon>
        <taxon>Ignicoccus</taxon>
    </lineage>
</organism>
<dbReference type="GO" id="GO:0055085">
    <property type="term" value="P:transmembrane transport"/>
    <property type="evidence" value="ECO:0007669"/>
    <property type="project" value="InterPro"/>
</dbReference>
<evidence type="ECO:0000259" key="6">
    <source>
        <dbReference type="Pfam" id="PF00528"/>
    </source>
</evidence>
<dbReference type="InterPro" id="IPR000515">
    <property type="entry name" value="MetI-like"/>
</dbReference>
<dbReference type="InterPro" id="IPR035906">
    <property type="entry name" value="MetI-like_sf"/>
</dbReference>
<reference evidence="7 8" key="1">
    <citation type="submission" date="2013-11" db="EMBL/GenBank/DDBJ databases">
        <title>Comparative genomics of Ignicoccus.</title>
        <authorList>
            <person name="Podar M."/>
        </authorList>
    </citation>
    <scope>NUCLEOTIDE SEQUENCE [LARGE SCALE GENOMIC DNA]</scope>
    <source>
        <strain evidence="7 8">DSM 13165</strain>
    </source>
</reference>
<protein>
    <recommendedName>
        <fullName evidence="6">ABC transmembrane type-1 domain-containing protein</fullName>
    </recommendedName>
</protein>
<proteinExistence type="predicted"/>
<gene>
    <name evidence="7" type="ORF">EYM_06040</name>
</gene>
<evidence type="ECO:0000256" key="3">
    <source>
        <dbReference type="ARBA" id="ARBA00022989"/>
    </source>
</evidence>
<evidence type="ECO:0000256" key="4">
    <source>
        <dbReference type="ARBA" id="ARBA00023136"/>
    </source>
</evidence>
<dbReference type="EMBL" id="CP006867">
    <property type="protein sequence ID" value="ALU12648.1"/>
    <property type="molecule type" value="Genomic_DNA"/>
</dbReference>
<keyword evidence="3 5" id="KW-1133">Transmembrane helix</keyword>
<keyword evidence="2 5" id="KW-0812">Transmembrane</keyword>
<dbReference type="AlphaFoldDB" id="A0A0U3F9D5"/>
<keyword evidence="4 5" id="KW-0472">Membrane</keyword>
<dbReference type="KEGG" id="iis:EYM_06040"/>
<accession>A0A0U3F9D5</accession>
<dbReference type="GO" id="GO:0016020">
    <property type="term" value="C:membrane"/>
    <property type="evidence" value="ECO:0007669"/>
    <property type="project" value="UniProtKB-SubCell"/>
</dbReference>
<feature type="transmembrane region" description="Helical" evidence="5">
    <location>
        <begin position="82"/>
        <end position="106"/>
    </location>
</feature>
<keyword evidence="8" id="KW-1185">Reference proteome</keyword>
<dbReference type="CDD" id="cd06261">
    <property type="entry name" value="TM_PBP2"/>
    <property type="match status" value="1"/>
</dbReference>
<name>A0A0U3F9D5_9CREN</name>
<evidence type="ECO:0000256" key="2">
    <source>
        <dbReference type="ARBA" id="ARBA00022692"/>
    </source>
</evidence>